<proteinExistence type="predicted"/>
<dbReference type="Proteomes" id="UP000499080">
    <property type="component" value="Unassembled WGS sequence"/>
</dbReference>
<protein>
    <submittedName>
        <fullName evidence="1">Uncharacterized protein</fullName>
    </submittedName>
</protein>
<dbReference type="EMBL" id="BGPR01008432">
    <property type="protein sequence ID" value="GBN33790.1"/>
    <property type="molecule type" value="Genomic_DNA"/>
</dbReference>
<accession>A0A4Y2N5A4</accession>
<reference evidence="1 2" key="1">
    <citation type="journal article" date="2019" name="Sci. Rep.">
        <title>Orb-weaving spider Araneus ventricosus genome elucidates the spidroin gene catalogue.</title>
        <authorList>
            <person name="Kono N."/>
            <person name="Nakamura H."/>
            <person name="Ohtoshi R."/>
            <person name="Moran D.A.P."/>
            <person name="Shinohara A."/>
            <person name="Yoshida Y."/>
            <person name="Fujiwara M."/>
            <person name="Mori M."/>
            <person name="Tomita M."/>
            <person name="Arakawa K."/>
        </authorList>
    </citation>
    <scope>NUCLEOTIDE SEQUENCE [LARGE SCALE GENOMIC DNA]</scope>
</reference>
<evidence type="ECO:0000313" key="1">
    <source>
        <dbReference type="EMBL" id="GBN33790.1"/>
    </source>
</evidence>
<keyword evidence="2" id="KW-1185">Reference proteome</keyword>
<name>A0A4Y2N5A4_ARAVE</name>
<sequence>MGVQSSKALASMPNRLFHAAREYVIDIPDCIERSIGAVLQRDGDGYRGDPLSRGERIRFPGLREGQGCTWVYEVTPSPCPNVSAFA</sequence>
<comment type="caution">
    <text evidence="1">The sequence shown here is derived from an EMBL/GenBank/DDBJ whole genome shotgun (WGS) entry which is preliminary data.</text>
</comment>
<organism evidence="1 2">
    <name type="scientific">Araneus ventricosus</name>
    <name type="common">Orbweaver spider</name>
    <name type="synonym">Epeira ventricosa</name>
    <dbReference type="NCBI Taxonomy" id="182803"/>
    <lineage>
        <taxon>Eukaryota</taxon>
        <taxon>Metazoa</taxon>
        <taxon>Ecdysozoa</taxon>
        <taxon>Arthropoda</taxon>
        <taxon>Chelicerata</taxon>
        <taxon>Arachnida</taxon>
        <taxon>Araneae</taxon>
        <taxon>Araneomorphae</taxon>
        <taxon>Entelegynae</taxon>
        <taxon>Araneoidea</taxon>
        <taxon>Araneidae</taxon>
        <taxon>Araneus</taxon>
    </lineage>
</organism>
<gene>
    <name evidence="1" type="ORF">AVEN_159933_1</name>
</gene>
<dbReference type="AlphaFoldDB" id="A0A4Y2N5A4"/>
<evidence type="ECO:0000313" key="2">
    <source>
        <dbReference type="Proteomes" id="UP000499080"/>
    </source>
</evidence>